<dbReference type="CDD" id="cd18791">
    <property type="entry name" value="SF2_C_RHA"/>
    <property type="match status" value="1"/>
</dbReference>
<feature type="region of interest" description="Disordered" evidence="3">
    <location>
        <begin position="33"/>
        <end position="53"/>
    </location>
</feature>
<evidence type="ECO:0000259" key="4">
    <source>
        <dbReference type="PROSITE" id="PS51192"/>
    </source>
</evidence>
<accession>A0A9W6ZEG7</accession>
<dbReference type="InterPro" id="IPR014001">
    <property type="entry name" value="Helicase_ATP-bd"/>
</dbReference>
<dbReference type="OrthoDB" id="5600252at2759"/>
<feature type="domain" description="Helicase C-terminal" evidence="5">
    <location>
        <begin position="794"/>
        <end position="964"/>
    </location>
</feature>
<feature type="domain" description="Helicase ATP-binding" evidence="4">
    <location>
        <begin position="572"/>
        <end position="735"/>
    </location>
</feature>
<dbReference type="Pfam" id="PF00271">
    <property type="entry name" value="Helicase_C"/>
    <property type="match status" value="1"/>
</dbReference>
<feature type="region of interest" description="Disordered" evidence="3">
    <location>
        <begin position="177"/>
        <end position="198"/>
    </location>
</feature>
<dbReference type="InterPro" id="IPR007502">
    <property type="entry name" value="Helicase-assoc_dom"/>
</dbReference>
<comment type="caution">
    <text evidence="6">The sequence shown here is derived from an EMBL/GenBank/DDBJ whole genome shotgun (WGS) entry which is preliminary data.</text>
</comment>
<feature type="compositionally biased region" description="Acidic residues" evidence="3">
    <location>
        <begin position="1071"/>
        <end position="1090"/>
    </location>
</feature>
<dbReference type="Proteomes" id="UP001165122">
    <property type="component" value="Unassembled WGS sequence"/>
</dbReference>
<keyword evidence="7" id="KW-1185">Reference proteome</keyword>
<sequence>MGKAKATKGGKATTAPVCNCEHPFNCDCGNRPERPSRGHKWDPATQQWGGKGHKVKGASLGAAHVGIKELTVKGGTKMKQWEKTPSELVAKYLKDKKKPAAAFKNMEPKGKFRFRIILRDGKNQAKDLVFVSSTIANSETVGREEACLLALSHVCKTLPLEKQLGEPYRSQWLGLMSSSSNDTSSSGPTALKRQNKFVSSEEQTEYDLSKKKAIQSSIQKKENKKAANKDFVVDMTRKIRKQVESVVDFKPISPASNNPPSEEIKNALLERGFSDPHSTASATQTTTIFDGICYLIENLKEDELPEKYKPGDGGGLSVVAKTAEVENTQSPNDPPPPPTDPDVVLALSYGLPENDVDSVLSFSGNTTFDKCYQAFARFAPDSVTTHDNNGEDEELTLEEQLEALAITNPEMRIVQNSSSTMIGLVEINNGRSMIKDVSVTAEKQIQFLSRDKDGGLWEDLQIAQEILEASGGSGIESILGQSNSNSNTSSTSSQPNSSPLTNTVNNNNKNQQRNRHNNKNNNNNNNNNHNRPSFFNVRSKDLPPAACLTPPTSIAIQQRSLPARHAEADFVKLLDSNKRVLLVAGATGCGKSTQVPQIILNRYPNSKICVTQPRRLAATGVANRVAQECGGRVGGVVGYAVKGDSAVNARDTRILFCTIGVLLRSLSDGGPLKCIDWLVVDEVHERSLDTDVLLGLIKRLLADKSLNFRVCLMSATMDEDKFTKYFNPAPPTIDIPGRTFPVTDLFVKDALEITGYVPPKQRNSEKGDGSMASLIQRLNPMQVDYDLIGCLVKEIVKGRMHVEDGGSVLIFLPGLEEISRAERGIRKICSGVNNEDYIIFQLHGGMKAAEQNRIFQTYPNKVKIVLATNVAQTSITIPDCVVVIDSCLEKQSSYDANNRMPLLLTRICSQDALNQRRGRAGRVREGVCYKLITRKHHDGLSKHSTPEIERVALDSTILTIKAMNFDGLLKTLISPPSAVAVNSAVTSLKEIGALEDESGVINNLGRLLSKVPTSVVVAKLMIMGVLLSCRDFALTIAAGMALQRSPFLKNMEVRKRKQRKKRFNLIYTLDESEEEGDDNEGGEEDQEELDKEEKRRTKIQNERKKLAKSVGHSDHSLLAAAYERWDGAGGNGEKRKVCEQLGLSEPGMREFKQMRQQLDSSLSQIMPRGRSDNANSKEWRVVRTVITSALCPVGLVKVEKSVVKYDETAGGNVEREGEATNLKFFRRGQRVFVHPSSGCFHVGQYSCPWLANFELVETSKPFLRDVSECTGYGLLFFGGKMDIDIEDGVVRIGGFARLAVSPRVALLVKMLRTSMDEILGKKIDSVASDIDDIDVRGVMYVVCNLLIGEGL</sequence>
<dbReference type="SMART" id="SM00490">
    <property type="entry name" value="HELICc"/>
    <property type="match status" value="1"/>
</dbReference>
<dbReference type="PROSITE" id="PS51192">
    <property type="entry name" value="HELICASE_ATP_BIND_1"/>
    <property type="match status" value="1"/>
</dbReference>
<protein>
    <recommendedName>
        <fullName evidence="8">RNA helicase</fullName>
    </recommendedName>
</protein>
<dbReference type="GO" id="GO:0003723">
    <property type="term" value="F:RNA binding"/>
    <property type="evidence" value="ECO:0007669"/>
    <property type="project" value="TreeGrafter"/>
</dbReference>
<evidence type="ECO:0000313" key="6">
    <source>
        <dbReference type="EMBL" id="GMH49807.1"/>
    </source>
</evidence>
<evidence type="ECO:0000313" key="7">
    <source>
        <dbReference type="Proteomes" id="UP001165122"/>
    </source>
</evidence>
<dbReference type="GO" id="GO:0005524">
    <property type="term" value="F:ATP binding"/>
    <property type="evidence" value="ECO:0007669"/>
    <property type="project" value="UniProtKB-KW"/>
</dbReference>
<dbReference type="Pfam" id="PF00270">
    <property type="entry name" value="DEAD"/>
    <property type="match status" value="1"/>
</dbReference>
<evidence type="ECO:0000256" key="2">
    <source>
        <dbReference type="ARBA" id="ARBA00022840"/>
    </source>
</evidence>
<evidence type="ECO:0000256" key="1">
    <source>
        <dbReference type="ARBA" id="ARBA00022741"/>
    </source>
</evidence>
<evidence type="ECO:0000256" key="3">
    <source>
        <dbReference type="SAM" id="MobiDB-lite"/>
    </source>
</evidence>
<dbReference type="InterPro" id="IPR027417">
    <property type="entry name" value="P-loop_NTPase"/>
</dbReference>
<evidence type="ECO:0008006" key="8">
    <source>
        <dbReference type="Google" id="ProtNLM"/>
    </source>
</evidence>
<dbReference type="GO" id="GO:0004386">
    <property type="term" value="F:helicase activity"/>
    <property type="evidence" value="ECO:0007669"/>
    <property type="project" value="TreeGrafter"/>
</dbReference>
<dbReference type="Pfam" id="PF07717">
    <property type="entry name" value="OB_NTP_bind"/>
    <property type="match status" value="1"/>
</dbReference>
<proteinExistence type="predicted"/>
<dbReference type="PANTHER" id="PTHR18934:SF267">
    <property type="entry name" value="ATP-DEPENDENT RNA HELICASE YLR419W-RELATED"/>
    <property type="match status" value="1"/>
</dbReference>
<organism evidence="6 7">
    <name type="scientific">Triparma laevis f. longispina</name>
    <dbReference type="NCBI Taxonomy" id="1714387"/>
    <lineage>
        <taxon>Eukaryota</taxon>
        <taxon>Sar</taxon>
        <taxon>Stramenopiles</taxon>
        <taxon>Ochrophyta</taxon>
        <taxon>Bolidophyceae</taxon>
        <taxon>Parmales</taxon>
        <taxon>Triparmaceae</taxon>
        <taxon>Triparma</taxon>
    </lineage>
</organism>
<keyword evidence="1" id="KW-0547">Nucleotide-binding</keyword>
<dbReference type="PROSITE" id="PS51194">
    <property type="entry name" value="HELICASE_CTER"/>
    <property type="match status" value="1"/>
</dbReference>
<feature type="region of interest" description="Disordered" evidence="3">
    <location>
        <begin position="477"/>
        <end position="548"/>
    </location>
</feature>
<dbReference type="CDD" id="cd17917">
    <property type="entry name" value="DEXHc_RHA-like"/>
    <property type="match status" value="1"/>
</dbReference>
<dbReference type="PANTHER" id="PTHR18934">
    <property type="entry name" value="ATP-DEPENDENT RNA HELICASE"/>
    <property type="match status" value="1"/>
</dbReference>
<dbReference type="InterPro" id="IPR011545">
    <property type="entry name" value="DEAD/DEAH_box_helicase_dom"/>
</dbReference>
<dbReference type="SMART" id="SM00847">
    <property type="entry name" value="HA2"/>
    <property type="match status" value="1"/>
</dbReference>
<feature type="compositionally biased region" description="Low complexity" evidence="3">
    <location>
        <begin position="481"/>
        <end position="511"/>
    </location>
</feature>
<gene>
    <name evidence="6" type="ORF">TrLO_g7319</name>
</gene>
<feature type="compositionally biased region" description="Low complexity" evidence="3">
    <location>
        <begin position="177"/>
        <end position="186"/>
    </location>
</feature>
<dbReference type="InterPro" id="IPR011709">
    <property type="entry name" value="DEAD-box_helicase_OB_fold"/>
</dbReference>
<dbReference type="Gene3D" id="1.20.120.1080">
    <property type="match status" value="1"/>
</dbReference>
<dbReference type="Pfam" id="PF21010">
    <property type="entry name" value="HA2_C"/>
    <property type="match status" value="1"/>
</dbReference>
<dbReference type="EMBL" id="BRXW01000391">
    <property type="protein sequence ID" value="GMH49807.1"/>
    <property type="molecule type" value="Genomic_DNA"/>
</dbReference>
<dbReference type="SUPFAM" id="SSF52540">
    <property type="entry name" value="P-loop containing nucleoside triphosphate hydrolases"/>
    <property type="match status" value="1"/>
</dbReference>
<feature type="compositionally biased region" description="Basic and acidic residues" evidence="3">
    <location>
        <begin position="1091"/>
        <end position="1104"/>
    </location>
</feature>
<dbReference type="InterPro" id="IPR001650">
    <property type="entry name" value="Helicase_C-like"/>
</dbReference>
<dbReference type="SMART" id="SM00487">
    <property type="entry name" value="DEXDc"/>
    <property type="match status" value="1"/>
</dbReference>
<feature type="region of interest" description="Disordered" evidence="3">
    <location>
        <begin position="1071"/>
        <end position="1107"/>
    </location>
</feature>
<evidence type="ECO:0000259" key="5">
    <source>
        <dbReference type="PROSITE" id="PS51194"/>
    </source>
</evidence>
<dbReference type="Gene3D" id="3.40.50.300">
    <property type="entry name" value="P-loop containing nucleotide triphosphate hydrolases"/>
    <property type="match status" value="2"/>
</dbReference>
<reference evidence="7" key="1">
    <citation type="journal article" date="2023" name="Commun. Biol.">
        <title>Genome analysis of Parmales, the sister group of diatoms, reveals the evolutionary specialization of diatoms from phago-mixotrophs to photoautotrophs.</title>
        <authorList>
            <person name="Ban H."/>
            <person name="Sato S."/>
            <person name="Yoshikawa S."/>
            <person name="Yamada K."/>
            <person name="Nakamura Y."/>
            <person name="Ichinomiya M."/>
            <person name="Sato N."/>
            <person name="Blanc-Mathieu R."/>
            <person name="Endo H."/>
            <person name="Kuwata A."/>
            <person name="Ogata H."/>
        </authorList>
    </citation>
    <scope>NUCLEOTIDE SEQUENCE [LARGE SCALE GENOMIC DNA]</scope>
    <source>
        <strain evidence="7">NIES 3700</strain>
    </source>
</reference>
<keyword evidence="2" id="KW-0067">ATP-binding</keyword>
<name>A0A9W6ZEG7_9STRA</name>
<feature type="compositionally biased region" description="Basic and acidic residues" evidence="3">
    <location>
        <begin position="33"/>
        <end position="42"/>
    </location>
</feature>
<feature type="compositionally biased region" description="Low complexity" evidence="3">
    <location>
        <begin position="519"/>
        <end position="530"/>
    </location>
</feature>